<gene>
    <name evidence="2" type="ORF">O0S09_08875</name>
</gene>
<proteinExistence type="predicted"/>
<comment type="caution">
    <text evidence="2">The sequence shown here is derived from an EMBL/GenBank/DDBJ whole genome shotgun (WGS) entry which is preliminary data.</text>
</comment>
<keyword evidence="1" id="KW-1133">Transmembrane helix</keyword>
<accession>A0ABT4INL0</accession>
<organism evidence="2 3">
    <name type="scientific">Methanocorpusculum vombati</name>
    <dbReference type="NCBI Taxonomy" id="3002864"/>
    <lineage>
        <taxon>Archaea</taxon>
        <taxon>Methanobacteriati</taxon>
        <taxon>Methanobacteriota</taxon>
        <taxon>Stenosarchaea group</taxon>
        <taxon>Methanomicrobia</taxon>
        <taxon>Methanomicrobiales</taxon>
        <taxon>Methanocorpusculaceae</taxon>
        <taxon>Methanocorpusculum</taxon>
    </lineage>
</organism>
<dbReference type="Proteomes" id="UP001141336">
    <property type="component" value="Unassembled WGS sequence"/>
</dbReference>
<sequence length="113" mass="12703">MIGTVVTGFGFWNPLIWLIVIAVALLFSWLIWRCGEADYEEENCETTAPYLSGNAEPEKGAVHIRAGNMYWGFTAALKSYYDRLIPLHSGIVTDYVSWFLIGVVILFVVVILV</sequence>
<feature type="transmembrane region" description="Helical" evidence="1">
    <location>
        <begin position="12"/>
        <end position="32"/>
    </location>
</feature>
<evidence type="ECO:0000256" key="1">
    <source>
        <dbReference type="SAM" id="Phobius"/>
    </source>
</evidence>
<name>A0ABT4INL0_9EURY</name>
<protein>
    <submittedName>
        <fullName evidence="2">Hydrogenase</fullName>
    </submittedName>
</protein>
<keyword evidence="1" id="KW-0812">Transmembrane</keyword>
<dbReference type="EMBL" id="JAPTGC010000016">
    <property type="protein sequence ID" value="MCZ0863357.1"/>
    <property type="molecule type" value="Genomic_DNA"/>
</dbReference>
<dbReference type="RefSeq" id="WP_268923620.1">
    <property type="nucleotide sequence ID" value="NZ_JAPTGC010000016.1"/>
</dbReference>
<keyword evidence="1" id="KW-0472">Membrane</keyword>
<keyword evidence="3" id="KW-1185">Reference proteome</keyword>
<evidence type="ECO:0000313" key="2">
    <source>
        <dbReference type="EMBL" id="MCZ0863357.1"/>
    </source>
</evidence>
<evidence type="ECO:0000313" key="3">
    <source>
        <dbReference type="Proteomes" id="UP001141336"/>
    </source>
</evidence>
<feature type="transmembrane region" description="Helical" evidence="1">
    <location>
        <begin position="95"/>
        <end position="112"/>
    </location>
</feature>
<reference evidence="2" key="1">
    <citation type="submission" date="2022-12" db="EMBL/GenBank/DDBJ databases">
        <title>Isolation and characterisation of novel Methanocorpusculum spp. from native Australian herbivores indicates the genus is ancestrally host-associated.</title>
        <authorList>
            <person name="Volmer J.G."/>
            <person name="Soo R.M."/>
            <person name="Evans P.N."/>
            <person name="Hoedt E.C."/>
            <person name="Astorga Alsina A.L."/>
            <person name="Woodcroft B.J."/>
            <person name="Tyson G.W."/>
            <person name="Hugenholtz P."/>
            <person name="Morrison M."/>
        </authorList>
    </citation>
    <scope>NUCLEOTIDE SEQUENCE</scope>
    <source>
        <strain evidence="2">CW153</strain>
    </source>
</reference>